<gene>
    <name evidence="2" type="ORF">ABVK25_006424</name>
</gene>
<protein>
    <recommendedName>
        <fullName evidence="1">F-box domain-containing protein</fullName>
    </recommendedName>
</protein>
<organism evidence="2 3">
    <name type="scientific">Lepraria finkii</name>
    <dbReference type="NCBI Taxonomy" id="1340010"/>
    <lineage>
        <taxon>Eukaryota</taxon>
        <taxon>Fungi</taxon>
        <taxon>Dikarya</taxon>
        <taxon>Ascomycota</taxon>
        <taxon>Pezizomycotina</taxon>
        <taxon>Lecanoromycetes</taxon>
        <taxon>OSLEUM clade</taxon>
        <taxon>Lecanoromycetidae</taxon>
        <taxon>Lecanorales</taxon>
        <taxon>Lecanorineae</taxon>
        <taxon>Stereocaulaceae</taxon>
        <taxon>Lepraria</taxon>
    </lineage>
</organism>
<dbReference type="InterPro" id="IPR036047">
    <property type="entry name" value="F-box-like_dom_sf"/>
</dbReference>
<feature type="domain" description="F-box" evidence="1">
    <location>
        <begin position="2"/>
        <end position="47"/>
    </location>
</feature>
<name>A0ABR4B735_9LECA</name>
<evidence type="ECO:0000313" key="3">
    <source>
        <dbReference type="Proteomes" id="UP001590951"/>
    </source>
</evidence>
<dbReference type="InterPro" id="IPR001810">
    <property type="entry name" value="F-box_dom"/>
</dbReference>
<accession>A0ABR4B735</accession>
<comment type="caution">
    <text evidence="2">The sequence shown here is derived from an EMBL/GenBank/DDBJ whole genome shotgun (WGS) entry which is preliminary data.</text>
</comment>
<keyword evidence="3" id="KW-1185">Reference proteome</keyword>
<dbReference type="SMART" id="SM00256">
    <property type="entry name" value="FBOX"/>
    <property type="match status" value="1"/>
</dbReference>
<dbReference type="CDD" id="cd09917">
    <property type="entry name" value="F-box_SF"/>
    <property type="match status" value="1"/>
</dbReference>
<dbReference type="PROSITE" id="PS50181">
    <property type="entry name" value="FBOX"/>
    <property type="match status" value="1"/>
</dbReference>
<evidence type="ECO:0000313" key="2">
    <source>
        <dbReference type="EMBL" id="KAL2053430.1"/>
    </source>
</evidence>
<evidence type="ECO:0000259" key="1">
    <source>
        <dbReference type="PROSITE" id="PS50181"/>
    </source>
</evidence>
<proteinExistence type="predicted"/>
<dbReference type="Pfam" id="PF12937">
    <property type="entry name" value="F-box-like"/>
    <property type="match status" value="1"/>
</dbReference>
<dbReference type="SUPFAM" id="SSF52047">
    <property type="entry name" value="RNI-like"/>
    <property type="match status" value="1"/>
</dbReference>
<dbReference type="InterPro" id="IPR032675">
    <property type="entry name" value="LRR_dom_sf"/>
</dbReference>
<dbReference type="SUPFAM" id="SSF81383">
    <property type="entry name" value="F-box domain"/>
    <property type="match status" value="1"/>
</dbReference>
<dbReference type="Gene3D" id="3.80.10.10">
    <property type="entry name" value="Ribonuclease Inhibitor"/>
    <property type="match status" value="2"/>
</dbReference>
<reference evidence="2 3" key="1">
    <citation type="submission" date="2024-09" db="EMBL/GenBank/DDBJ databases">
        <title>Rethinking Asexuality: The Enigmatic Case of Functional Sexual Genes in Lepraria (Stereocaulaceae).</title>
        <authorList>
            <person name="Doellman M."/>
            <person name="Sun Y."/>
            <person name="Barcenas-Pena A."/>
            <person name="Lumbsch H.T."/>
            <person name="Grewe F."/>
        </authorList>
    </citation>
    <scope>NUCLEOTIDE SEQUENCE [LARGE SCALE GENOMIC DNA]</scope>
    <source>
        <strain evidence="2 3">Grewe 0041</strain>
    </source>
</reference>
<sequence length="463" mass="52330">MAKCVDNLPDELLIELLRWLPVSDLKSARLTCTRWSDIGATMLFRRIYFSPRKIEMEAFANITQHPLLRKGVRELIYDGRLFRHECLQGGEYIAAYDRYRGVYGNDDEDDQVWRNWHNLLDPRDPESLAKGLQGYACLFDEQEHILNSGHDYQSLLAGLERLPTLTTLRVQDDFYFGDWLPFYDDADDWYEEKTARDFVGVLPPSSWNPWRNTEAAAPEGWAWDCRGVSNLFKAVSRHCGNIKGLFLGSQASKAPLAFFHSVATIPIHIAELAPNLRVLKIDCEASTNDEDETVSQEISSLAAMASQAKTLEALSTSMGVRGDRWLKVILGPVWPQLRVLDIGDIRLTQASFVAIVRPHRATLSQLKLRNICLLDDLEESWIELGEKLGQLVKLDSILLSGLVSEALMQVSDGPYLATETTLEVAKKIMKWVARPELLTNIHPDMEAQVMAIRKTAPVSAVFA</sequence>
<dbReference type="Proteomes" id="UP001590951">
    <property type="component" value="Unassembled WGS sequence"/>
</dbReference>
<dbReference type="EMBL" id="JBHFEH010000021">
    <property type="protein sequence ID" value="KAL2053430.1"/>
    <property type="molecule type" value="Genomic_DNA"/>
</dbReference>